<dbReference type="AlphaFoldDB" id="A0A2P4SDT5"/>
<reference evidence="1 2" key="1">
    <citation type="submission" date="2018-01" db="EMBL/GenBank/DDBJ databases">
        <title>Comparison of the Chinese Bamboo Partridge and Red Junglefowl genome sequences highlights the importance of demography in genome evolution.</title>
        <authorList>
            <person name="Tiley G.P."/>
            <person name="Kimball R.T."/>
            <person name="Braun E.L."/>
            <person name="Burleigh J.G."/>
        </authorList>
    </citation>
    <scope>NUCLEOTIDE SEQUENCE [LARGE SCALE GENOMIC DNA]</scope>
    <source>
        <strain evidence="1">RTK389</strain>
        <tissue evidence="1">Blood</tissue>
    </source>
</reference>
<name>A0A2P4SDT5_BAMTH</name>
<keyword evidence="2" id="KW-1185">Reference proteome</keyword>
<proteinExistence type="predicted"/>
<dbReference type="EMBL" id="PPHD01059835">
    <property type="protein sequence ID" value="POI22275.1"/>
    <property type="molecule type" value="Genomic_DNA"/>
</dbReference>
<dbReference type="Proteomes" id="UP000237246">
    <property type="component" value="Unassembled WGS sequence"/>
</dbReference>
<evidence type="ECO:0000313" key="1">
    <source>
        <dbReference type="EMBL" id="POI22275.1"/>
    </source>
</evidence>
<feature type="non-terminal residue" evidence="1">
    <location>
        <position position="1"/>
    </location>
</feature>
<comment type="caution">
    <text evidence="1">The sequence shown here is derived from an EMBL/GenBank/DDBJ whole genome shotgun (WGS) entry which is preliminary data.</text>
</comment>
<accession>A0A2P4SDT5</accession>
<sequence>GSSFLAVLKKALKVLTYSFIELCVLYIKTYHGLYYPNVCTAIVLKSSTAAKDKLDYFYLLV</sequence>
<evidence type="ECO:0000313" key="2">
    <source>
        <dbReference type="Proteomes" id="UP000237246"/>
    </source>
</evidence>
<organism evidence="1 2">
    <name type="scientific">Bambusicola thoracicus</name>
    <name type="common">Chinese bamboo-partridge</name>
    <name type="synonym">Perdix thoracica</name>
    <dbReference type="NCBI Taxonomy" id="9083"/>
    <lineage>
        <taxon>Eukaryota</taxon>
        <taxon>Metazoa</taxon>
        <taxon>Chordata</taxon>
        <taxon>Craniata</taxon>
        <taxon>Vertebrata</taxon>
        <taxon>Euteleostomi</taxon>
        <taxon>Archelosauria</taxon>
        <taxon>Archosauria</taxon>
        <taxon>Dinosauria</taxon>
        <taxon>Saurischia</taxon>
        <taxon>Theropoda</taxon>
        <taxon>Coelurosauria</taxon>
        <taxon>Aves</taxon>
        <taxon>Neognathae</taxon>
        <taxon>Galloanserae</taxon>
        <taxon>Galliformes</taxon>
        <taxon>Phasianidae</taxon>
        <taxon>Perdicinae</taxon>
        <taxon>Bambusicola</taxon>
    </lineage>
</organism>
<protein>
    <submittedName>
        <fullName evidence="1">Uncharacterized protein</fullName>
    </submittedName>
</protein>
<gene>
    <name evidence="1" type="ORF">CIB84_013978</name>
</gene>